<proteinExistence type="predicted"/>
<feature type="domain" description="Phosphatidic acid phosphatase type 2/haloperoxidase" evidence="2">
    <location>
        <begin position="102"/>
        <end position="217"/>
    </location>
</feature>
<gene>
    <name evidence="3" type="ORF">EKH77_28990</name>
</gene>
<accession>A0A3Q9G2E4</accession>
<dbReference type="CDD" id="cd03392">
    <property type="entry name" value="PAP2_like_2"/>
    <property type="match status" value="1"/>
</dbReference>
<feature type="transmembrane region" description="Helical" evidence="1">
    <location>
        <begin position="27"/>
        <end position="48"/>
    </location>
</feature>
<dbReference type="SMART" id="SM00014">
    <property type="entry name" value="acidPPc"/>
    <property type="match status" value="1"/>
</dbReference>
<keyword evidence="1" id="KW-0812">Transmembrane</keyword>
<dbReference type="InterPro" id="IPR036938">
    <property type="entry name" value="PAP2/HPO_sf"/>
</dbReference>
<organism evidence="3 4">
    <name type="scientific">Streptomyces luteoverticillatus</name>
    <name type="common">Streptoverticillium luteoverticillatus</name>
    <dbReference type="NCBI Taxonomy" id="66425"/>
    <lineage>
        <taxon>Bacteria</taxon>
        <taxon>Bacillati</taxon>
        <taxon>Actinomycetota</taxon>
        <taxon>Actinomycetes</taxon>
        <taxon>Kitasatosporales</taxon>
        <taxon>Streptomycetaceae</taxon>
        <taxon>Streptomyces</taxon>
    </lineage>
</organism>
<name>A0A3Q9G2E4_STRLT</name>
<dbReference type="Proteomes" id="UP000267900">
    <property type="component" value="Chromosome"/>
</dbReference>
<evidence type="ECO:0000313" key="3">
    <source>
        <dbReference type="EMBL" id="AZQ75864.1"/>
    </source>
</evidence>
<feature type="transmembrane region" description="Helical" evidence="1">
    <location>
        <begin position="177"/>
        <end position="199"/>
    </location>
</feature>
<dbReference type="OrthoDB" id="5289372at2"/>
<dbReference type="PANTHER" id="PTHR14969:SF13">
    <property type="entry name" value="AT30094P"/>
    <property type="match status" value="1"/>
</dbReference>
<dbReference type="SUPFAM" id="SSF48317">
    <property type="entry name" value="Acid phosphatase/Vanadium-dependent haloperoxidase"/>
    <property type="match status" value="1"/>
</dbReference>
<protein>
    <submittedName>
        <fullName evidence="3">Phosphatase PAP2 family protein</fullName>
    </submittedName>
</protein>
<dbReference type="Pfam" id="PF01569">
    <property type="entry name" value="PAP2"/>
    <property type="match status" value="1"/>
</dbReference>
<reference evidence="3 4" key="1">
    <citation type="submission" date="2018-12" db="EMBL/GenBank/DDBJ databases">
        <title>The whole draft genome of Streptomyce luteoverticillatus CGMCC 15060.</title>
        <authorList>
            <person name="Feng Z."/>
            <person name="Chen G."/>
            <person name="Zhang J."/>
            <person name="Zhu H."/>
            <person name="Yu X."/>
            <person name="Zhang W."/>
            <person name="Zhang X."/>
        </authorList>
    </citation>
    <scope>NUCLEOTIDE SEQUENCE [LARGE SCALE GENOMIC DNA]</scope>
    <source>
        <strain evidence="3 4">CGMCC 15060</strain>
    </source>
</reference>
<evidence type="ECO:0000313" key="4">
    <source>
        <dbReference type="Proteomes" id="UP000267900"/>
    </source>
</evidence>
<dbReference type="Gene3D" id="1.20.144.10">
    <property type="entry name" value="Phosphatidic acid phosphatase type 2/haloperoxidase"/>
    <property type="match status" value="1"/>
</dbReference>
<evidence type="ECO:0000256" key="1">
    <source>
        <dbReference type="SAM" id="Phobius"/>
    </source>
</evidence>
<dbReference type="InterPro" id="IPR000326">
    <property type="entry name" value="PAP2/HPO"/>
</dbReference>
<sequence>MGGAGPQGPVAAAAGDGRVNRRRAVPVAVVVAAPALIALAVLTALVLARSGTPFAVDTAVRDVALNHRAGLGPAAKALTSTGTGVVPYLLAGVAGWIASGRALGVVAAEAVLGAGQLVRIGLRVAVDRPRPPADGWLSAAHGASFPSGHATTSALAGGLLAWALLRRCPGGPGRAAAGCALLWAVGVALTRVVLGVHWASDLVGGWLLATGWLALTLPVLARFPERPALPVRPWWRRRNPRIG</sequence>
<dbReference type="AlphaFoldDB" id="A0A3Q9G2E4"/>
<dbReference type="EMBL" id="CP034587">
    <property type="protein sequence ID" value="AZQ75864.1"/>
    <property type="molecule type" value="Genomic_DNA"/>
</dbReference>
<dbReference type="PANTHER" id="PTHR14969">
    <property type="entry name" value="SPHINGOSINE-1-PHOSPHATE PHOSPHOHYDROLASE"/>
    <property type="match status" value="1"/>
</dbReference>
<keyword evidence="1" id="KW-1133">Transmembrane helix</keyword>
<evidence type="ECO:0000259" key="2">
    <source>
        <dbReference type="SMART" id="SM00014"/>
    </source>
</evidence>
<keyword evidence="4" id="KW-1185">Reference proteome</keyword>
<feature type="transmembrane region" description="Helical" evidence="1">
    <location>
        <begin position="205"/>
        <end position="223"/>
    </location>
</feature>
<keyword evidence="1" id="KW-0472">Membrane</keyword>